<keyword evidence="5 6" id="KW-0067">ATP-binding</keyword>
<dbReference type="HOGENOM" id="CLU_038561_2_0_14"/>
<dbReference type="GO" id="GO:0004016">
    <property type="term" value="F:adenylate cyclase activity"/>
    <property type="evidence" value="ECO:0007669"/>
    <property type="project" value="UniProtKB-UniRule"/>
</dbReference>
<dbReference type="AlphaFoldDB" id="I6ZF10"/>
<dbReference type="Pfam" id="PF02457">
    <property type="entry name" value="DAC"/>
    <property type="match status" value="1"/>
</dbReference>
<dbReference type="Proteomes" id="UP000009005">
    <property type="component" value="Chromosome"/>
</dbReference>
<dbReference type="InterPro" id="IPR003390">
    <property type="entry name" value="DNA_integrity_scan_DisA_N"/>
</dbReference>
<keyword evidence="3 6" id="KW-0548">Nucleotidyltransferase</keyword>
<dbReference type="PANTHER" id="PTHR34185">
    <property type="entry name" value="DIADENYLATE CYCLASE"/>
    <property type="match status" value="1"/>
</dbReference>
<dbReference type="SUPFAM" id="SSF143597">
    <property type="entry name" value="YojJ-like"/>
    <property type="match status" value="1"/>
</dbReference>
<dbReference type="KEGG" id="mwe:WEN_02065"/>
<dbReference type="RefSeq" id="WP_014849912.1">
    <property type="nucleotide sequence ID" value="NC_018149.1"/>
</dbReference>
<sequence>MSGGWNIASCLISLSSFLLFFGYVSFKKFWFKKYIWKFFRRKEITASEFKAFVFALSSALFKFSKKHVGALIVIEKFQNLQKYINTGYVIETKFFAEFLYNIFQNKESSMHDGGVIIRGLEIKSVSSYFPIFSHKNIPNEYGSRHRAALGITSQTDAVALLVSESSGKILCSEGGKFQELNKHELESIIQTLTKVLNYYIE</sequence>
<reference evidence="8 9" key="1">
    <citation type="journal article" date="2012" name="J. Bacteriol.">
        <title>Complete genome sequence of Mycoplasma wenyonii strain Massachusetts.</title>
        <authorList>
            <person name="Dos Santos A.P."/>
            <person name="Guimaraes A.M."/>
            <person name="do Nascimento N.C."/>
            <person name="Sanmiguel P.J."/>
            <person name="Messick J.B."/>
        </authorList>
    </citation>
    <scope>NUCLEOTIDE SEQUENCE [LARGE SCALE GENOMIC DNA]</scope>
    <source>
        <strain evidence="8 9">Massachusetts</strain>
    </source>
</reference>
<dbReference type="HAMAP" id="MF_00838">
    <property type="entry name" value="DacB"/>
    <property type="match status" value="1"/>
</dbReference>
<dbReference type="GO" id="GO:0106408">
    <property type="term" value="F:diadenylate cyclase activity"/>
    <property type="evidence" value="ECO:0007669"/>
    <property type="project" value="UniProtKB-EC"/>
</dbReference>
<evidence type="ECO:0000256" key="2">
    <source>
        <dbReference type="ARBA" id="ARBA00022679"/>
    </source>
</evidence>
<comment type="similarity">
    <text evidence="6">Belongs to the adenylate cyclase family. DacB/CdaS subfamily.</text>
</comment>
<keyword evidence="2 6" id="KW-0808">Transferase</keyword>
<dbReference type="PATRIC" id="fig|1197325.3.peg.445"/>
<feature type="transmembrane region" description="Helical" evidence="6">
    <location>
        <begin position="6"/>
        <end position="26"/>
    </location>
</feature>
<keyword evidence="6" id="KW-1003">Cell membrane</keyword>
<evidence type="ECO:0000313" key="9">
    <source>
        <dbReference type="Proteomes" id="UP000009005"/>
    </source>
</evidence>
<keyword evidence="9" id="KW-1185">Reference proteome</keyword>
<comment type="function">
    <text evidence="6">Catalyzes the condensation of 2 ATP molecules into cyclic di-AMP (c-di-AMP), a second messenger used to regulate differing processes in different bacteria.</text>
</comment>
<comment type="subcellular location">
    <subcellularLocation>
        <location evidence="6">Cell membrane</location>
        <topology evidence="6">Single-pass membrane protein</topology>
    </subcellularLocation>
</comment>
<evidence type="ECO:0000256" key="5">
    <source>
        <dbReference type="ARBA" id="ARBA00022840"/>
    </source>
</evidence>
<evidence type="ECO:0000256" key="1">
    <source>
        <dbReference type="ARBA" id="ARBA00000877"/>
    </source>
</evidence>
<evidence type="ECO:0000256" key="4">
    <source>
        <dbReference type="ARBA" id="ARBA00022741"/>
    </source>
</evidence>
<feature type="domain" description="DAC" evidence="7">
    <location>
        <begin position="32"/>
        <end position="184"/>
    </location>
</feature>
<keyword evidence="6" id="KW-0472">Membrane</keyword>
<dbReference type="EC" id="2.7.7.85" evidence="6"/>
<evidence type="ECO:0000256" key="3">
    <source>
        <dbReference type="ARBA" id="ARBA00022695"/>
    </source>
</evidence>
<gene>
    <name evidence="6" type="primary">dacB</name>
    <name evidence="8" type="ordered locus">WEN_02065</name>
</gene>
<organism evidence="8 9">
    <name type="scientific">Mycoplasma wenyonii (strain Massachusetts)</name>
    <name type="common">Eperythrozoon wenyonii</name>
    <dbReference type="NCBI Taxonomy" id="1197325"/>
    <lineage>
        <taxon>Bacteria</taxon>
        <taxon>Bacillati</taxon>
        <taxon>Mycoplasmatota</taxon>
        <taxon>Mollicutes</taxon>
        <taxon>Mycoplasmataceae</taxon>
        <taxon>Mycoplasma</taxon>
    </lineage>
</organism>
<dbReference type="GO" id="GO:0006171">
    <property type="term" value="P:cAMP biosynthetic process"/>
    <property type="evidence" value="ECO:0007669"/>
    <property type="project" value="InterPro"/>
</dbReference>
<comment type="subunit">
    <text evidence="6">Probably oligomerizes.</text>
</comment>
<accession>I6ZF10</accession>
<dbReference type="EMBL" id="CP003703">
    <property type="protein sequence ID" value="AFN65202.1"/>
    <property type="molecule type" value="Genomic_DNA"/>
</dbReference>
<dbReference type="InterPro" id="IPR036888">
    <property type="entry name" value="DNA_integrity_DisA_N_sf"/>
</dbReference>
<dbReference type="PROSITE" id="PS51794">
    <property type="entry name" value="DAC"/>
    <property type="match status" value="1"/>
</dbReference>
<evidence type="ECO:0000259" key="7">
    <source>
        <dbReference type="PROSITE" id="PS51794"/>
    </source>
</evidence>
<dbReference type="PANTHER" id="PTHR34185:SF1">
    <property type="entry name" value="DIADENYLATE CYCLASE"/>
    <property type="match status" value="1"/>
</dbReference>
<dbReference type="GO" id="GO:0005524">
    <property type="term" value="F:ATP binding"/>
    <property type="evidence" value="ECO:0007669"/>
    <property type="project" value="UniProtKB-UniRule"/>
</dbReference>
<keyword evidence="6" id="KW-1133">Transmembrane helix</keyword>
<proteinExistence type="inferred from homology"/>
<dbReference type="STRING" id="1197325.WEN_02065"/>
<comment type="catalytic activity">
    <reaction evidence="1 6">
        <text>2 ATP = 3',3'-c-di-AMP + 2 diphosphate</text>
        <dbReference type="Rhea" id="RHEA:35655"/>
        <dbReference type="ChEBI" id="CHEBI:30616"/>
        <dbReference type="ChEBI" id="CHEBI:33019"/>
        <dbReference type="ChEBI" id="CHEBI:71500"/>
        <dbReference type="EC" id="2.7.7.85"/>
    </reaction>
</comment>
<keyword evidence="4 6" id="KW-0547">Nucleotide-binding</keyword>
<keyword evidence="6" id="KW-0812">Transmembrane</keyword>
<name>I6ZF10_MYCWM</name>
<dbReference type="OrthoDB" id="9807385at2"/>
<dbReference type="NCBIfam" id="NF038327">
    <property type="entry name" value="c-di-AMP_CdaM"/>
    <property type="match status" value="1"/>
</dbReference>
<dbReference type="InterPro" id="IPR050338">
    <property type="entry name" value="DisA"/>
</dbReference>
<evidence type="ECO:0000256" key="6">
    <source>
        <dbReference type="HAMAP-Rule" id="MF_00838"/>
    </source>
</evidence>
<evidence type="ECO:0000313" key="8">
    <source>
        <dbReference type="EMBL" id="AFN65202.1"/>
    </source>
</evidence>
<protein>
    <recommendedName>
        <fullName evidence="6">Diadenylate cyclase</fullName>
        <shortName evidence="6">DAC</shortName>
        <ecNumber evidence="6">2.7.7.85</ecNumber>
    </recommendedName>
    <alternativeName>
        <fullName evidence="6">Cyclic-di-AMP synthase</fullName>
        <shortName evidence="6">c-di-AMP synthase</shortName>
    </alternativeName>
</protein>
<dbReference type="GO" id="GO:0005886">
    <property type="term" value="C:plasma membrane"/>
    <property type="evidence" value="ECO:0007669"/>
    <property type="project" value="UniProtKB-SubCell"/>
</dbReference>
<dbReference type="InterPro" id="IPR034693">
    <property type="entry name" value="CdaS"/>
</dbReference>
<dbReference type="Gene3D" id="3.40.1700.10">
    <property type="entry name" value="DNA integrity scanning protein, DisA, N-terminal domain"/>
    <property type="match status" value="1"/>
</dbReference>